<reference evidence="8 9" key="1">
    <citation type="journal article" date="2012" name="ISME J.">
        <title>Genomic insights to SAR86, an abundant and uncultivated marine bacterial lineage.</title>
        <authorList>
            <person name="Dupont C.L."/>
            <person name="Rusch D.B."/>
            <person name="Yooseph S."/>
            <person name="Lombardo M.J."/>
            <person name="Richter R.A."/>
            <person name="Valas R."/>
            <person name="Novotny M."/>
            <person name="Yee-Greenbaum J."/>
            <person name="Selengut J.D."/>
            <person name="Haft D.H."/>
            <person name="Halpern A.L."/>
            <person name="Lasken R.S."/>
            <person name="Nealson K."/>
            <person name="Friedman R."/>
            <person name="Venter J.C."/>
        </authorList>
    </citation>
    <scope>NUCLEOTIDE SEQUENCE [LARGE SCALE GENOMIC DNA]</scope>
</reference>
<dbReference type="GO" id="GO:0004820">
    <property type="term" value="F:glycine-tRNA ligase activity"/>
    <property type="evidence" value="ECO:0007669"/>
    <property type="project" value="TreeGrafter"/>
</dbReference>
<accession>J4V2N2</accession>
<dbReference type="Gene3D" id="3.40.50.800">
    <property type="entry name" value="Anticodon-binding domain"/>
    <property type="match status" value="1"/>
</dbReference>
<evidence type="ECO:0000259" key="7">
    <source>
        <dbReference type="Pfam" id="PF03129"/>
    </source>
</evidence>
<dbReference type="InterPro" id="IPR045864">
    <property type="entry name" value="aa-tRNA-synth_II/BPL/LPL"/>
</dbReference>
<keyword evidence="3" id="KW-0067">ATP-binding</keyword>
<evidence type="ECO:0000313" key="8">
    <source>
        <dbReference type="EMBL" id="EJP72797.1"/>
    </source>
</evidence>
<dbReference type="SUPFAM" id="SSF55681">
    <property type="entry name" value="Class II aaRS and biotin synthetases"/>
    <property type="match status" value="1"/>
</dbReference>
<dbReference type="GO" id="GO:0005737">
    <property type="term" value="C:cytoplasm"/>
    <property type="evidence" value="ECO:0007669"/>
    <property type="project" value="TreeGrafter"/>
</dbReference>
<dbReference type="PANTHER" id="PTHR10745">
    <property type="entry name" value="GLYCYL-TRNA SYNTHETASE/DNA POLYMERASE SUBUNIT GAMMA-2"/>
    <property type="match status" value="1"/>
</dbReference>
<dbReference type="Pfam" id="PF03129">
    <property type="entry name" value="HGTP_anticodon"/>
    <property type="match status" value="1"/>
</dbReference>
<dbReference type="Proteomes" id="UP000010116">
    <property type="component" value="Unassembled WGS sequence"/>
</dbReference>
<dbReference type="PRINTS" id="PR01043">
    <property type="entry name" value="TRNASYNTHGLY"/>
</dbReference>
<keyword evidence="2 8" id="KW-0436">Ligase</keyword>
<sequence>MMRNNSSNTRLAIQDIETKKWVVPYVIEPSSGVDRGILAIMNEAYNVEDLGEGKSRTVLKLKPHLSPIKAAVIPLKKNNEELVKTAKDLKNKLQKLNLGRVVLENTGNIGKGYRRHDEVGTPLCITIDFETLEDNTATVRDRDTMKQERISIDELPSYLIKAINQ</sequence>
<dbReference type="Gene3D" id="3.30.930.10">
    <property type="entry name" value="Bira Bifunctional Protein, Domain 2"/>
    <property type="match status" value="1"/>
</dbReference>
<keyword evidence="6" id="KW-0175">Coiled coil</keyword>
<dbReference type="InterPro" id="IPR004154">
    <property type="entry name" value="Anticodon-bd"/>
</dbReference>
<keyword evidence="5" id="KW-0030">Aminoacyl-tRNA synthetase</keyword>
<dbReference type="GO" id="GO:0006426">
    <property type="term" value="P:glycyl-tRNA aminoacylation"/>
    <property type="evidence" value="ECO:0007669"/>
    <property type="project" value="TreeGrafter"/>
</dbReference>
<name>J4V2N2_9GAMM</name>
<evidence type="ECO:0000256" key="1">
    <source>
        <dbReference type="ARBA" id="ARBA00022490"/>
    </source>
</evidence>
<dbReference type="InterPro" id="IPR027031">
    <property type="entry name" value="Gly-tRNA_synthase/POLG2"/>
</dbReference>
<proteinExistence type="predicted"/>
<dbReference type="CDD" id="cd00858">
    <property type="entry name" value="GlyRS_anticodon"/>
    <property type="match status" value="1"/>
</dbReference>
<dbReference type="GO" id="GO:0005524">
    <property type="term" value="F:ATP binding"/>
    <property type="evidence" value="ECO:0007669"/>
    <property type="project" value="UniProtKB-KW"/>
</dbReference>
<feature type="coiled-coil region" evidence="6">
    <location>
        <begin position="79"/>
        <end position="106"/>
    </location>
</feature>
<keyword evidence="4" id="KW-0648">Protein biosynthesis</keyword>
<dbReference type="AlphaFoldDB" id="J4V2N2"/>
<keyword evidence="3" id="KW-0547">Nucleotide-binding</keyword>
<feature type="domain" description="Anticodon-binding" evidence="7">
    <location>
        <begin position="69"/>
        <end position="161"/>
    </location>
</feature>
<dbReference type="InterPro" id="IPR036621">
    <property type="entry name" value="Anticodon-bd_dom_sf"/>
</dbReference>
<evidence type="ECO:0000256" key="3">
    <source>
        <dbReference type="ARBA" id="ARBA00022840"/>
    </source>
</evidence>
<gene>
    <name evidence="8" type="ORF">NT02SARS_1508</name>
</gene>
<evidence type="ECO:0000256" key="2">
    <source>
        <dbReference type="ARBA" id="ARBA00022598"/>
    </source>
</evidence>
<organism evidence="8 9">
    <name type="scientific">SAR86 cluster bacterium SAR86B</name>
    <dbReference type="NCBI Taxonomy" id="1123867"/>
    <lineage>
        <taxon>Bacteria</taxon>
        <taxon>Pseudomonadati</taxon>
        <taxon>Pseudomonadota</taxon>
        <taxon>Gammaproteobacteria</taxon>
        <taxon>SAR86 cluster</taxon>
    </lineage>
</organism>
<dbReference type="EMBL" id="JH611186">
    <property type="protein sequence ID" value="EJP72797.1"/>
    <property type="molecule type" value="Genomic_DNA"/>
</dbReference>
<dbReference type="HOGENOM" id="CLU_118349_0_0_6"/>
<dbReference type="PANTHER" id="PTHR10745:SF8">
    <property type="entry name" value="DNA POLYMERASE SUBUNIT GAMMA-2, MITOCHONDRIAL"/>
    <property type="match status" value="1"/>
</dbReference>
<evidence type="ECO:0000256" key="6">
    <source>
        <dbReference type="SAM" id="Coils"/>
    </source>
</evidence>
<protein>
    <submittedName>
        <fullName evidence="8">Glycine--tRNA ligase</fullName>
    </submittedName>
</protein>
<evidence type="ECO:0000313" key="9">
    <source>
        <dbReference type="Proteomes" id="UP000010116"/>
    </source>
</evidence>
<evidence type="ECO:0000256" key="4">
    <source>
        <dbReference type="ARBA" id="ARBA00022917"/>
    </source>
</evidence>
<evidence type="ECO:0000256" key="5">
    <source>
        <dbReference type="ARBA" id="ARBA00023146"/>
    </source>
</evidence>
<keyword evidence="1" id="KW-0963">Cytoplasm</keyword>
<dbReference type="SUPFAM" id="SSF52954">
    <property type="entry name" value="Class II aaRS ABD-related"/>
    <property type="match status" value="1"/>
</dbReference>